<dbReference type="GO" id="GO:0004335">
    <property type="term" value="F:galactokinase activity"/>
    <property type="evidence" value="ECO:0007669"/>
    <property type="project" value="TreeGrafter"/>
</dbReference>
<dbReference type="EMBL" id="QKKF02024548">
    <property type="protein sequence ID" value="RZF37430.1"/>
    <property type="molecule type" value="Genomic_DNA"/>
</dbReference>
<organism evidence="4 5">
    <name type="scientific">Laodelphax striatellus</name>
    <name type="common">Small brown planthopper</name>
    <name type="synonym">Delphax striatella</name>
    <dbReference type="NCBI Taxonomy" id="195883"/>
    <lineage>
        <taxon>Eukaryota</taxon>
        <taxon>Metazoa</taxon>
        <taxon>Ecdysozoa</taxon>
        <taxon>Arthropoda</taxon>
        <taxon>Hexapoda</taxon>
        <taxon>Insecta</taxon>
        <taxon>Pterygota</taxon>
        <taxon>Neoptera</taxon>
        <taxon>Paraneoptera</taxon>
        <taxon>Hemiptera</taxon>
        <taxon>Auchenorrhyncha</taxon>
        <taxon>Fulgoroidea</taxon>
        <taxon>Delphacidae</taxon>
        <taxon>Criomorphinae</taxon>
        <taxon>Laodelphax</taxon>
    </lineage>
</organism>
<dbReference type="SUPFAM" id="SSF55060">
    <property type="entry name" value="GHMP Kinase, C-terminal domain"/>
    <property type="match status" value="1"/>
</dbReference>
<dbReference type="OrthoDB" id="275179at2759"/>
<protein>
    <recommendedName>
        <fullName evidence="3">GHMP kinase C-terminal domain-containing protein</fullName>
    </recommendedName>
</protein>
<dbReference type="Proteomes" id="UP000291343">
    <property type="component" value="Unassembled WGS sequence"/>
</dbReference>
<dbReference type="STRING" id="195883.A0A482WWI8"/>
<evidence type="ECO:0000259" key="3">
    <source>
        <dbReference type="Pfam" id="PF08544"/>
    </source>
</evidence>
<keyword evidence="1" id="KW-0547">Nucleotide-binding</keyword>
<keyword evidence="5" id="KW-1185">Reference proteome</keyword>
<dbReference type="InterPro" id="IPR013750">
    <property type="entry name" value="GHMP_kinase_C_dom"/>
</dbReference>
<dbReference type="GO" id="GO:0006012">
    <property type="term" value="P:galactose metabolic process"/>
    <property type="evidence" value="ECO:0007669"/>
    <property type="project" value="TreeGrafter"/>
</dbReference>
<evidence type="ECO:0000313" key="4">
    <source>
        <dbReference type="EMBL" id="RZF37430.1"/>
    </source>
</evidence>
<dbReference type="InterPro" id="IPR036554">
    <property type="entry name" value="GHMP_kinase_C_sf"/>
</dbReference>
<dbReference type="AlphaFoldDB" id="A0A482WWI8"/>
<dbReference type="PANTHER" id="PTHR10457">
    <property type="entry name" value="MEVALONATE KINASE/GALACTOKINASE"/>
    <property type="match status" value="1"/>
</dbReference>
<gene>
    <name evidence="4" type="ORF">LSTR_LSTR003151</name>
</gene>
<dbReference type="GO" id="GO:0005524">
    <property type="term" value="F:ATP binding"/>
    <property type="evidence" value="ECO:0007669"/>
    <property type="project" value="UniProtKB-KW"/>
</dbReference>
<evidence type="ECO:0000256" key="2">
    <source>
        <dbReference type="ARBA" id="ARBA00022840"/>
    </source>
</evidence>
<sequence>MFIWTKVTELVPLSDANLVFVITNSNVKHELASGEYAVRRRQCEQAAAALSKASLRDATLGQLENLKVRRRDDYEVSCPELDQLVEIAKSVDGVLGSRMTGGGFGGCTVSLKA</sequence>
<dbReference type="GO" id="GO:0005829">
    <property type="term" value="C:cytosol"/>
    <property type="evidence" value="ECO:0007669"/>
    <property type="project" value="TreeGrafter"/>
</dbReference>
<accession>A0A482WWI8</accession>
<feature type="domain" description="GHMP kinase C-terminal" evidence="3">
    <location>
        <begin position="71"/>
        <end position="110"/>
    </location>
</feature>
<keyword evidence="2" id="KW-0067">ATP-binding</keyword>
<dbReference type="SMR" id="A0A482WWI8"/>
<comment type="caution">
    <text evidence="4">The sequence shown here is derived from an EMBL/GenBank/DDBJ whole genome shotgun (WGS) entry which is preliminary data.</text>
</comment>
<proteinExistence type="predicted"/>
<evidence type="ECO:0000313" key="5">
    <source>
        <dbReference type="Proteomes" id="UP000291343"/>
    </source>
</evidence>
<reference evidence="4 5" key="1">
    <citation type="journal article" date="2017" name="Gigascience">
        <title>Genome sequence of the small brown planthopper, Laodelphax striatellus.</title>
        <authorList>
            <person name="Zhu J."/>
            <person name="Jiang F."/>
            <person name="Wang X."/>
            <person name="Yang P."/>
            <person name="Bao Y."/>
            <person name="Zhao W."/>
            <person name="Wang W."/>
            <person name="Lu H."/>
            <person name="Wang Q."/>
            <person name="Cui N."/>
            <person name="Li J."/>
            <person name="Chen X."/>
            <person name="Luo L."/>
            <person name="Yu J."/>
            <person name="Kang L."/>
            <person name="Cui F."/>
        </authorList>
    </citation>
    <scope>NUCLEOTIDE SEQUENCE [LARGE SCALE GENOMIC DNA]</scope>
    <source>
        <strain evidence="4">Lst14</strain>
    </source>
</reference>
<dbReference type="Pfam" id="PF08544">
    <property type="entry name" value="GHMP_kinases_C"/>
    <property type="match status" value="1"/>
</dbReference>
<dbReference type="PANTHER" id="PTHR10457:SF7">
    <property type="entry name" value="GALACTOKINASE-RELATED"/>
    <property type="match status" value="1"/>
</dbReference>
<name>A0A482WWI8_LAOST</name>
<evidence type="ECO:0000256" key="1">
    <source>
        <dbReference type="ARBA" id="ARBA00022741"/>
    </source>
</evidence>
<dbReference type="Gene3D" id="3.30.70.890">
    <property type="entry name" value="GHMP kinase, C-terminal domain"/>
    <property type="match status" value="2"/>
</dbReference>
<dbReference type="InParanoid" id="A0A482WWI8"/>